<protein>
    <submittedName>
        <fullName evidence="1">Uncharacterized protein</fullName>
    </submittedName>
</protein>
<accession>A0A0E9TVV9</accession>
<reference evidence="1" key="2">
    <citation type="journal article" date="2015" name="Fish Shellfish Immunol.">
        <title>Early steps in the European eel (Anguilla anguilla)-Vibrio vulnificus interaction in the gills: Role of the RtxA13 toxin.</title>
        <authorList>
            <person name="Callol A."/>
            <person name="Pajuelo D."/>
            <person name="Ebbesson L."/>
            <person name="Teles M."/>
            <person name="MacKenzie S."/>
            <person name="Amaro C."/>
        </authorList>
    </citation>
    <scope>NUCLEOTIDE SEQUENCE</scope>
</reference>
<name>A0A0E9TVV9_ANGAN</name>
<evidence type="ECO:0000313" key="1">
    <source>
        <dbReference type="EMBL" id="JAH56848.1"/>
    </source>
</evidence>
<dbReference type="AlphaFoldDB" id="A0A0E9TVV9"/>
<organism evidence="1">
    <name type="scientific">Anguilla anguilla</name>
    <name type="common">European freshwater eel</name>
    <name type="synonym">Muraena anguilla</name>
    <dbReference type="NCBI Taxonomy" id="7936"/>
    <lineage>
        <taxon>Eukaryota</taxon>
        <taxon>Metazoa</taxon>
        <taxon>Chordata</taxon>
        <taxon>Craniata</taxon>
        <taxon>Vertebrata</taxon>
        <taxon>Euteleostomi</taxon>
        <taxon>Actinopterygii</taxon>
        <taxon>Neopterygii</taxon>
        <taxon>Teleostei</taxon>
        <taxon>Anguilliformes</taxon>
        <taxon>Anguillidae</taxon>
        <taxon>Anguilla</taxon>
    </lineage>
</organism>
<dbReference type="EMBL" id="GBXM01051729">
    <property type="protein sequence ID" value="JAH56848.1"/>
    <property type="molecule type" value="Transcribed_RNA"/>
</dbReference>
<proteinExistence type="predicted"/>
<sequence length="27" mass="3112">MNEAVKLMVNYPLTITEIFTTSTSMIY</sequence>
<reference evidence="1" key="1">
    <citation type="submission" date="2014-11" db="EMBL/GenBank/DDBJ databases">
        <authorList>
            <person name="Amaro Gonzalez C."/>
        </authorList>
    </citation>
    <scope>NUCLEOTIDE SEQUENCE</scope>
</reference>